<proteinExistence type="predicted"/>
<dbReference type="RefSeq" id="WP_184136408.1">
    <property type="nucleotide sequence ID" value="NZ_JACHKT010000033.1"/>
</dbReference>
<organism evidence="1 2">
    <name type="scientific">Arcicella rosea</name>
    <dbReference type="NCBI Taxonomy" id="502909"/>
    <lineage>
        <taxon>Bacteria</taxon>
        <taxon>Pseudomonadati</taxon>
        <taxon>Bacteroidota</taxon>
        <taxon>Cytophagia</taxon>
        <taxon>Cytophagales</taxon>
        <taxon>Flectobacillaceae</taxon>
        <taxon>Arcicella</taxon>
    </lineage>
</organism>
<protein>
    <recommendedName>
        <fullName evidence="3">DUF4249 domain-containing protein</fullName>
    </recommendedName>
</protein>
<dbReference type="Pfam" id="PF14054">
    <property type="entry name" value="DUF4249"/>
    <property type="match status" value="1"/>
</dbReference>
<keyword evidence="2" id="KW-1185">Reference proteome</keyword>
<evidence type="ECO:0008006" key="3">
    <source>
        <dbReference type="Google" id="ProtNLM"/>
    </source>
</evidence>
<sequence length="308" mass="34009">MKSIIKTIFSLFIGMSLMSCEDVINLNVPETEKYLVIEGTITDAAGEQVIKLSESQALLSSSTTPRAITNAVVKVTDNTGKVYEFKDLKNEGKYVWSPASTTEKMGTIGKTYTLKIEAEGETFQAVSELKRVPKIDSIVYKYEDSPNLNQTGDDKPKEGYDANFYAKDFVGVGDCYRVKVYKNGKLFSGAENIVIAYDALLNKSSVGDGLMFILPLRRAISPELYAENDKLKVELSSITEAHFDFWTQLRTELNNSGLFATPAARIPCNVINVNSSSKKKAAGWFGTSAVTSFEVTIDKNKAVKEFND</sequence>
<reference evidence="1 2" key="1">
    <citation type="submission" date="2020-08" db="EMBL/GenBank/DDBJ databases">
        <title>Functional genomics of gut bacteria from endangered species of beetles.</title>
        <authorList>
            <person name="Carlos-Shanley C."/>
        </authorList>
    </citation>
    <scope>NUCLEOTIDE SEQUENCE [LARGE SCALE GENOMIC DNA]</scope>
    <source>
        <strain evidence="1 2">S00070</strain>
    </source>
</reference>
<evidence type="ECO:0000313" key="1">
    <source>
        <dbReference type="EMBL" id="MBB6004995.1"/>
    </source>
</evidence>
<evidence type="ECO:0000313" key="2">
    <source>
        <dbReference type="Proteomes" id="UP000524404"/>
    </source>
</evidence>
<dbReference type="AlphaFoldDB" id="A0A841EP27"/>
<dbReference type="PROSITE" id="PS51257">
    <property type="entry name" value="PROKAR_LIPOPROTEIN"/>
    <property type="match status" value="1"/>
</dbReference>
<dbReference type="EMBL" id="JACHKT010000033">
    <property type="protein sequence ID" value="MBB6004995.1"/>
    <property type="molecule type" value="Genomic_DNA"/>
</dbReference>
<gene>
    <name evidence="1" type="ORF">HNP25_003665</name>
</gene>
<accession>A0A841EP27</accession>
<name>A0A841EP27_9BACT</name>
<comment type="caution">
    <text evidence="1">The sequence shown here is derived from an EMBL/GenBank/DDBJ whole genome shotgun (WGS) entry which is preliminary data.</text>
</comment>
<dbReference type="InterPro" id="IPR025345">
    <property type="entry name" value="DUF4249"/>
</dbReference>
<dbReference type="Proteomes" id="UP000524404">
    <property type="component" value="Unassembled WGS sequence"/>
</dbReference>